<dbReference type="RefSeq" id="WP_035368084.1">
    <property type="nucleotide sequence ID" value="NZ_LR215050.1"/>
</dbReference>
<reference evidence="1 2" key="1">
    <citation type="submission" date="2019-01" db="EMBL/GenBank/DDBJ databases">
        <authorList>
            <consortium name="Pathogen Informatics"/>
        </authorList>
    </citation>
    <scope>NUCLEOTIDE SEQUENCE [LARGE SCALE GENOMIC DNA]</scope>
    <source>
        <strain evidence="1 2">NCTC10172</strain>
    </source>
</reference>
<name>A0A449BJ21_9MOLU</name>
<evidence type="ECO:0000313" key="2">
    <source>
        <dbReference type="Proteomes" id="UP000290909"/>
    </source>
</evidence>
<accession>A0A449BJ21</accession>
<dbReference type="KEGG" id="ahk:NCTC10172_00441"/>
<evidence type="ECO:0000313" key="1">
    <source>
        <dbReference type="EMBL" id="VEU82430.1"/>
    </source>
</evidence>
<protein>
    <recommendedName>
        <fullName evidence="3">Polyketide cyclase / dehydrase and lipid transport</fullName>
    </recommendedName>
</protein>
<keyword evidence="2" id="KW-1185">Reference proteome</keyword>
<organism evidence="1 2">
    <name type="scientific">Acholeplasma hippikon</name>
    <dbReference type="NCBI Taxonomy" id="264636"/>
    <lineage>
        <taxon>Bacteria</taxon>
        <taxon>Bacillati</taxon>
        <taxon>Mycoplasmatota</taxon>
        <taxon>Mollicutes</taxon>
        <taxon>Acholeplasmatales</taxon>
        <taxon>Acholeplasmataceae</taxon>
        <taxon>Acholeplasma</taxon>
    </lineage>
</organism>
<dbReference type="Proteomes" id="UP000290909">
    <property type="component" value="Chromosome"/>
</dbReference>
<dbReference type="STRING" id="1408416.GCA_000702765_00049"/>
<gene>
    <name evidence="1" type="ORF">NCTC10172_00441</name>
</gene>
<sequence length="129" mass="15368">MEYTCEVTIDSTLEKVFKLFEDNMLVGKRAVPGNVSQMVFTYDGIERTMTETIESVYKPYEIVSVYEVEDTYNRCVIKFKVDHLSVVFRMEVEFRFKEELNQDIEKYAESTLNQMTEFKKFVESIEENY</sequence>
<dbReference type="AlphaFoldDB" id="A0A449BJ21"/>
<proteinExistence type="predicted"/>
<evidence type="ECO:0008006" key="3">
    <source>
        <dbReference type="Google" id="ProtNLM"/>
    </source>
</evidence>
<dbReference type="EMBL" id="LR215050">
    <property type="protein sequence ID" value="VEU82430.1"/>
    <property type="molecule type" value="Genomic_DNA"/>
</dbReference>